<dbReference type="HAMAP" id="MF_00163">
    <property type="entry name" value="Pep_deformylase"/>
    <property type="match status" value="1"/>
</dbReference>
<dbReference type="Proteomes" id="UP000036061">
    <property type="component" value="Chromosome"/>
</dbReference>
<dbReference type="AlphaFoldDB" id="A0A2Z4MIN0"/>
<dbReference type="GO" id="GO:0042586">
    <property type="term" value="F:peptide deformylase activity"/>
    <property type="evidence" value="ECO:0007669"/>
    <property type="project" value="UniProtKB-UniRule"/>
</dbReference>
<dbReference type="EMBL" id="CP030117">
    <property type="protein sequence ID" value="AWX56338.1"/>
    <property type="molecule type" value="Genomic_DNA"/>
</dbReference>
<gene>
    <name evidence="2 4" type="primary">def</name>
    <name evidence="4" type="ORF">AB432_015395</name>
</gene>
<organism evidence="4 5">
    <name type="scientific">Brevibacillus brevis</name>
    <name type="common">Bacillus brevis</name>
    <dbReference type="NCBI Taxonomy" id="1393"/>
    <lineage>
        <taxon>Bacteria</taxon>
        <taxon>Bacillati</taxon>
        <taxon>Bacillota</taxon>
        <taxon>Bacilli</taxon>
        <taxon>Bacillales</taxon>
        <taxon>Paenibacillaceae</taxon>
        <taxon>Brevibacillus</taxon>
    </lineage>
</organism>
<keyword evidence="2" id="KW-0648">Protein biosynthesis</keyword>
<dbReference type="PIRSF" id="PIRSF004749">
    <property type="entry name" value="Pep_def"/>
    <property type="match status" value="1"/>
</dbReference>
<protein>
    <recommendedName>
        <fullName evidence="2">Peptide deformylase</fullName>
        <shortName evidence="2">PDF</shortName>
        <ecNumber evidence="2">3.5.1.88</ecNumber>
    </recommendedName>
    <alternativeName>
        <fullName evidence="2">Polypeptide deformylase</fullName>
    </alternativeName>
</protein>
<keyword evidence="2" id="KW-0408">Iron</keyword>
<feature type="binding site" evidence="2">
    <location>
        <position position="131"/>
    </location>
    <ligand>
        <name>Fe cation</name>
        <dbReference type="ChEBI" id="CHEBI:24875"/>
    </ligand>
</feature>
<dbReference type="InterPro" id="IPR023635">
    <property type="entry name" value="Peptide_deformylase"/>
</dbReference>
<feature type="compositionally biased region" description="Low complexity" evidence="3">
    <location>
        <begin position="172"/>
        <end position="183"/>
    </location>
</feature>
<evidence type="ECO:0000256" key="1">
    <source>
        <dbReference type="ARBA" id="ARBA00010759"/>
    </source>
</evidence>
<dbReference type="EC" id="3.5.1.88" evidence="2"/>
<feature type="binding site" evidence="2">
    <location>
        <position position="89"/>
    </location>
    <ligand>
        <name>Fe cation</name>
        <dbReference type="ChEBI" id="CHEBI:24875"/>
    </ligand>
</feature>
<dbReference type="Gene3D" id="3.90.45.10">
    <property type="entry name" value="Peptide deformylase"/>
    <property type="match status" value="1"/>
</dbReference>
<name>A0A2Z4MIN0_BREBE</name>
<dbReference type="Pfam" id="PF01327">
    <property type="entry name" value="Pep_deformylase"/>
    <property type="match status" value="1"/>
</dbReference>
<evidence type="ECO:0000256" key="2">
    <source>
        <dbReference type="HAMAP-Rule" id="MF_00163"/>
    </source>
</evidence>
<dbReference type="NCBIfam" id="TIGR00079">
    <property type="entry name" value="pept_deformyl"/>
    <property type="match status" value="1"/>
</dbReference>
<dbReference type="GO" id="GO:0006412">
    <property type="term" value="P:translation"/>
    <property type="evidence" value="ECO:0007669"/>
    <property type="project" value="UniProtKB-UniRule"/>
</dbReference>
<reference evidence="4 5" key="1">
    <citation type="journal article" date="2015" name="Genome Announc.">
        <title>Draft Genome Sequence of Brevibacillus brevis DZQ7, a Plant Growth-Promoting Rhizobacterium with Broad-Spectrum Antimicrobial Activity.</title>
        <authorList>
            <person name="Hou Q."/>
            <person name="Wang C."/>
            <person name="Hou X."/>
            <person name="Xia Z."/>
            <person name="Ye J."/>
            <person name="Liu K."/>
            <person name="Liu H."/>
            <person name="Wang J."/>
            <person name="Guo H."/>
            <person name="Yu X."/>
            <person name="Yang Y."/>
            <person name="Du B."/>
            <person name="Ding Y."/>
        </authorList>
    </citation>
    <scope>NUCLEOTIDE SEQUENCE [LARGE SCALE GENOMIC DNA]</scope>
    <source>
        <strain evidence="4 5">DZQ7</strain>
    </source>
</reference>
<dbReference type="InterPro" id="IPR036821">
    <property type="entry name" value="Peptide_deformylase_sf"/>
</dbReference>
<feature type="active site" evidence="2">
    <location>
        <position position="132"/>
    </location>
</feature>
<comment type="similarity">
    <text evidence="1 2">Belongs to the polypeptide deformylase family.</text>
</comment>
<comment type="cofactor">
    <cofactor evidence="2">
        <name>Fe(2+)</name>
        <dbReference type="ChEBI" id="CHEBI:29033"/>
    </cofactor>
    <text evidence="2">Binds 1 Fe(2+) ion.</text>
</comment>
<sequence>MAERRIVRLGDPILRETSKRVPSITPQDEKILDDMAQTIYAAKGRAGLSAIQIGIPKRLVVMDCGSGLIELINPVLMEKSGKQIGQEACLSIPGVFGIVHRANYVKVQTLNRQGEKRTIEAEDFLARCIQHEMDHLEGILFIDHTEELYSAKTGKKLNGRDLHRLQAKSRKNGGNNRNRQQGD</sequence>
<dbReference type="NCBIfam" id="NF001159">
    <property type="entry name" value="PRK00150.1-3"/>
    <property type="match status" value="1"/>
</dbReference>
<proteinExistence type="inferred from homology"/>
<evidence type="ECO:0000313" key="4">
    <source>
        <dbReference type="EMBL" id="AWX56338.1"/>
    </source>
</evidence>
<dbReference type="CDD" id="cd00487">
    <property type="entry name" value="Pep_deformylase"/>
    <property type="match status" value="1"/>
</dbReference>
<accession>A0A2Z4MIN0</accession>
<dbReference type="SUPFAM" id="SSF56420">
    <property type="entry name" value="Peptide deformylase"/>
    <property type="match status" value="1"/>
</dbReference>
<dbReference type="PANTHER" id="PTHR10458:SF22">
    <property type="entry name" value="PEPTIDE DEFORMYLASE"/>
    <property type="match status" value="1"/>
</dbReference>
<keyword evidence="2" id="KW-0479">Metal-binding</keyword>
<dbReference type="GO" id="GO:0046872">
    <property type="term" value="F:metal ion binding"/>
    <property type="evidence" value="ECO:0007669"/>
    <property type="project" value="UniProtKB-KW"/>
</dbReference>
<dbReference type="PRINTS" id="PR01576">
    <property type="entry name" value="PDEFORMYLASE"/>
</dbReference>
<feature type="region of interest" description="Disordered" evidence="3">
    <location>
        <begin position="160"/>
        <end position="183"/>
    </location>
</feature>
<dbReference type="RefSeq" id="WP_048033026.1">
    <property type="nucleotide sequence ID" value="NZ_CP030117.1"/>
</dbReference>
<keyword evidence="2 4" id="KW-0378">Hydrolase</keyword>
<feature type="binding site" evidence="2">
    <location>
        <position position="135"/>
    </location>
    <ligand>
        <name>Fe cation</name>
        <dbReference type="ChEBI" id="CHEBI:24875"/>
    </ligand>
</feature>
<comment type="catalytic activity">
    <reaction evidence="2">
        <text>N-terminal N-formyl-L-methionyl-[peptide] + H2O = N-terminal L-methionyl-[peptide] + formate</text>
        <dbReference type="Rhea" id="RHEA:24420"/>
        <dbReference type="Rhea" id="RHEA-COMP:10639"/>
        <dbReference type="Rhea" id="RHEA-COMP:10640"/>
        <dbReference type="ChEBI" id="CHEBI:15377"/>
        <dbReference type="ChEBI" id="CHEBI:15740"/>
        <dbReference type="ChEBI" id="CHEBI:49298"/>
        <dbReference type="ChEBI" id="CHEBI:64731"/>
        <dbReference type="EC" id="3.5.1.88"/>
    </reaction>
</comment>
<evidence type="ECO:0000256" key="3">
    <source>
        <dbReference type="SAM" id="MobiDB-lite"/>
    </source>
</evidence>
<dbReference type="PANTHER" id="PTHR10458">
    <property type="entry name" value="PEPTIDE DEFORMYLASE"/>
    <property type="match status" value="1"/>
</dbReference>
<comment type="function">
    <text evidence="2">Removes the formyl group from the N-terminal Met of newly synthesized proteins. Requires at least a dipeptide for an efficient rate of reaction. N-terminal L-methionine is a prerequisite for activity but the enzyme has broad specificity at other positions.</text>
</comment>
<evidence type="ECO:0000313" key="5">
    <source>
        <dbReference type="Proteomes" id="UP000036061"/>
    </source>
</evidence>